<feature type="region of interest" description="Disordered" evidence="1">
    <location>
        <begin position="87"/>
        <end position="190"/>
    </location>
</feature>
<dbReference type="PANTHER" id="PTHR33180:SF31">
    <property type="entry name" value="POLYPROTEIN PROTEIN"/>
    <property type="match status" value="1"/>
</dbReference>
<dbReference type="Proteomes" id="UP000224567">
    <property type="component" value="Unassembled WGS sequence"/>
</dbReference>
<reference evidence="3 4" key="1">
    <citation type="journal article" date="2017" name="Genome Biol.">
        <title>New reference genome sequences of hot pepper reveal the massive evolution of plant disease-resistance genes by retroduplication.</title>
        <authorList>
            <person name="Kim S."/>
            <person name="Park J."/>
            <person name="Yeom S.I."/>
            <person name="Kim Y.M."/>
            <person name="Seo E."/>
            <person name="Kim K.T."/>
            <person name="Kim M.S."/>
            <person name="Lee J.M."/>
            <person name="Cheong K."/>
            <person name="Shin H.S."/>
            <person name="Kim S.B."/>
            <person name="Han K."/>
            <person name="Lee J."/>
            <person name="Park M."/>
            <person name="Lee H.A."/>
            <person name="Lee H.Y."/>
            <person name="Lee Y."/>
            <person name="Oh S."/>
            <person name="Lee J.H."/>
            <person name="Choi E."/>
            <person name="Choi E."/>
            <person name="Lee S.E."/>
            <person name="Jeon J."/>
            <person name="Kim H."/>
            <person name="Choi G."/>
            <person name="Song H."/>
            <person name="Lee J."/>
            <person name="Lee S.C."/>
            <person name="Kwon J.K."/>
            <person name="Lee H.Y."/>
            <person name="Koo N."/>
            <person name="Hong Y."/>
            <person name="Kim R.W."/>
            <person name="Kang W.H."/>
            <person name="Huh J.H."/>
            <person name="Kang B.C."/>
            <person name="Yang T.J."/>
            <person name="Lee Y.H."/>
            <person name="Bennetzen J.L."/>
            <person name="Choi D."/>
        </authorList>
    </citation>
    <scope>NUCLEOTIDE SEQUENCE [LARGE SCALE GENOMIC DNA]</scope>
    <source>
        <strain evidence="4">cv. PBC81</strain>
    </source>
</reference>
<feature type="compositionally biased region" description="Basic and acidic residues" evidence="1">
    <location>
        <begin position="181"/>
        <end position="190"/>
    </location>
</feature>
<feature type="compositionally biased region" description="Basic and acidic residues" evidence="1">
    <location>
        <begin position="90"/>
        <end position="99"/>
    </location>
</feature>
<feature type="compositionally biased region" description="Basic residues" evidence="1">
    <location>
        <begin position="100"/>
        <end position="109"/>
    </location>
</feature>
<dbReference type="AlphaFoldDB" id="A0A2G2X709"/>
<reference evidence="4" key="2">
    <citation type="journal article" date="2017" name="J. Anim. Genet.">
        <title>Multiple reference genome sequences of hot pepper reveal the massive evolution of plant disease resistance genes by retroduplication.</title>
        <authorList>
            <person name="Kim S."/>
            <person name="Park J."/>
            <person name="Yeom S.-I."/>
            <person name="Kim Y.-M."/>
            <person name="Seo E."/>
            <person name="Kim K.-T."/>
            <person name="Kim M.-S."/>
            <person name="Lee J.M."/>
            <person name="Cheong K."/>
            <person name="Shin H.-S."/>
            <person name="Kim S.-B."/>
            <person name="Han K."/>
            <person name="Lee J."/>
            <person name="Park M."/>
            <person name="Lee H.-A."/>
            <person name="Lee H.-Y."/>
            <person name="Lee Y."/>
            <person name="Oh S."/>
            <person name="Lee J.H."/>
            <person name="Choi E."/>
            <person name="Choi E."/>
            <person name="Lee S.E."/>
            <person name="Jeon J."/>
            <person name="Kim H."/>
            <person name="Choi G."/>
            <person name="Song H."/>
            <person name="Lee J."/>
            <person name="Lee S.-C."/>
            <person name="Kwon J.-K."/>
            <person name="Lee H.-Y."/>
            <person name="Koo N."/>
            <person name="Hong Y."/>
            <person name="Kim R.W."/>
            <person name="Kang W.-H."/>
            <person name="Huh J.H."/>
            <person name="Kang B.-C."/>
            <person name="Yang T.-J."/>
            <person name="Lee Y.-H."/>
            <person name="Bennetzen J.L."/>
            <person name="Choi D."/>
        </authorList>
    </citation>
    <scope>NUCLEOTIDE SEQUENCE [LARGE SCALE GENOMIC DNA]</scope>
    <source>
        <strain evidence="4">cv. PBC81</strain>
    </source>
</reference>
<protein>
    <recommendedName>
        <fullName evidence="2">Putative plant transposon protein domain-containing protein</fullName>
    </recommendedName>
</protein>
<comment type="caution">
    <text evidence="3">The sequence shown here is derived from an EMBL/GenBank/DDBJ whole genome shotgun (WGS) entry which is preliminary data.</text>
</comment>
<proteinExistence type="predicted"/>
<dbReference type="EMBL" id="MLFT02000003">
    <property type="protein sequence ID" value="PHT53298.1"/>
    <property type="molecule type" value="Genomic_DNA"/>
</dbReference>
<keyword evidence="4" id="KW-1185">Reference proteome</keyword>
<evidence type="ECO:0000313" key="3">
    <source>
        <dbReference type="EMBL" id="PHT53298.1"/>
    </source>
</evidence>
<accession>A0A2G2X709</accession>
<dbReference type="InterPro" id="IPR046796">
    <property type="entry name" value="Transposase_32_dom"/>
</dbReference>
<evidence type="ECO:0000256" key="1">
    <source>
        <dbReference type="SAM" id="MobiDB-lite"/>
    </source>
</evidence>
<evidence type="ECO:0000313" key="4">
    <source>
        <dbReference type="Proteomes" id="UP000224567"/>
    </source>
</evidence>
<gene>
    <name evidence="3" type="ORF">CQW23_07760</name>
</gene>
<organism evidence="3 4">
    <name type="scientific">Capsicum baccatum</name>
    <name type="common">Peruvian pepper</name>
    <dbReference type="NCBI Taxonomy" id="33114"/>
    <lineage>
        <taxon>Eukaryota</taxon>
        <taxon>Viridiplantae</taxon>
        <taxon>Streptophyta</taxon>
        <taxon>Embryophyta</taxon>
        <taxon>Tracheophyta</taxon>
        <taxon>Spermatophyta</taxon>
        <taxon>Magnoliopsida</taxon>
        <taxon>eudicotyledons</taxon>
        <taxon>Gunneridae</taxon>
        <taxon>Pentapetalae</taxon>
        <taxon>asterids</taxon>
        <taxon>lamiids</taxon>
        <taxon>Solanales</taxon>
        <taxon>Solanaceae</taxon>
        <taxon>Solanoideae</taxon>
        <taxon>Capsiceae</taxon>
        <taxon>Capsicum</taxon>
    </lineage>
</organism>
<name>A0A2G2X709_CAPBA</name>
<feature type="domain" description="Putative plant transposon protein" evidence="2">
    <location>
        <begin position="239"/>
        <end position="361"/>
    </location>
</feature>
<dbReference type="Pfam" id="PF20167">
    <property type="entry name" value="Transposase_32"/>
    <property type="match status" value="1"/>
</dbReference>
<sequence length="452" mass="52751">MRIDRVLGIKWIKYQVKVELELYHDLMTLMTSYHNYDSLSDMSSEVDKNPWVLFRDDDIFLIMKPKGKNSKYTKKVTKGRVPRGLFNEESDYKEGEPLLRKQKKKKIPKKTSPPPPVEMEGSEETDTEPTTSEHIASEQTASKKQESEHAESEKHDSDLPNFEEHESGKPEFEGLATESPSAERQDEKESPIRKIIFDGLRRTNRRVVKRTLFEEKRIITEGLSRYPEVEQKLRDYDLGWTTREGNSFCPTLVREFYTNNQARLESMCKEWKKAADQSLLDKVPVWGVMMDISKATINSFLHGPNFTPQATSPNFYARLKHRKNQQTWLATLIADGEPEWLTNPSKRIFKASLNSKEIFWRVAKHSKWCEAQLKLFAKQFAATLDKRVKAVLEPYKALSGRINELENCFNSHSKERSVPKMVVLNAYALNRDYDYWVTYSLLKQGDMKDWMD</sequence>
<feature type="compositionally biased region" description="Basic and acidic residues" evidence="1">
    <location>
        <begin position="141"/>
        <end position="172"/>
    </location>
</feature>
<evidence type="ECO:0000259" key="2">
    <source>
        <dbReference type="Pfam" id="PF20167"/>
    </source>
</evidence>
<dbReference type="PANTHER" id="PTHR33180">
    <property type="entry name" value="PHOTOSYSTEM II CP43 REACTION CENTER PROTEIN"/>
    <property type="match status" value="1"/>
</dbReference>